<protein>
    <submittedName>
        <fullName evidence="1">Uncharacterized protein</fullName>
    </submittedName>
</protein>
<keyword evidence="2" id="KW-1185">Reference proteome</keyword>
<sequence length="301" mass="34782">MANVRTRDEKIIEMYKAHPFNYDTTLTASVEERNKFEDKLRKLVITLHRDPSDKGVWSISNVRNRWKKIRDTVNVANELLKMGARITPFQQALYDECQFLVPHLRKEKEQRKETSKRSNEFAKCTSQSTQCAPERVSPLQERSLSRMNAHMSVNKVTSARIPQPSVDLTSDDGVKKSERSIDLTLDDDSKSVNLSLYASPNLDSDECGSFLNDEDTRMQDLTNGFSILSPDDTDKMKKVMLEVVQESIVIEDGGKNFHVMRNVKFETPLRVSHEERIFEIPGKDREDLRKAKRWFASSFNF</sequence>
<gene>
    <name evidence="1" type="ORF">QAD02_007775</name>
</gene>
<proteinExistence type="predicted"/>
<evidence type="ECO:0000313" key="2">
    <source>
        <dbReference type="Proteomes" id="UP001239111"/>
    </source>
</evidence>
<dbReference type="Proteomes" id="UP001239111">
    <property type="component" value="Chromosome 4"/>
</dbReference>
<name>A0ACC2N4M5_9HYME</name>
<dbReference type="EMBL" id="CM056744">
    <property type="protein sequence ID" value="KAJ8666113.1"/>
    <property type="molecule type" value="Genomic_DNA"/>
</dbReference>
<evidence type="ECO:0000313" key="1">
    <source>
        <dbReference type="EMBL" id="KAJ8666113.1"/>
    </source>
</evidence>
<comment type="caution">
    <text evidence="1">The sequence shown here is derived from an EMBL/GenBank/DDBJ whole genome shotgun (WGS) entry which is preliminary data.</text>
</comment>
<accession>A0ACC2N4M5</accession>
<organism evidence="1 2">
    <name type="scientific">Eretmocerus hayati</name>
    <dbReference type="NCBI Taxonomy" id="131215"/>
    <lineage>
        <taxon>Eukaryota</taxon>
        <taxon>Metazoa</taxon>
        <taxon>Ecdysozoa</taxon>
        <taxon>Arthropoda</taxon>
        <taxon>Hexapoda</taxon>
        <taxon>Insecta</taxon>
        <taxon>Pterygota</taxon>
        <taxon>Neoptera</taxon>
        <taxon>Endopterygota</taxon>
        <taxon>Hymenoptera</taxon>
        <taxon>Apocrita</taxon>
        <taxon>Proctotrupomorpha</taxon>
        <taxon>Chalcidoidea</taxon>
        <taxon>Aphelinidae</taxon>
        <taxon>Aphelininae</taxon>
        <taxon>Eretmocerus</taxon>
    </lineage>
</organism>
<reference evidence="1" key="1">
    <citation type="submission" date="2023-04" db="EMBL/GenBank/DDBJ databases">
        <title>A chromosome-level genome assembly of the parasitoid wasp Eretmocerus hayati.</title>
        <authorList>
            <person name="Zhong Y."/>
            <person name="Liu S."/>
            <person name="Liu Y."/>
        </authorList>
    </citation>
    <scope>NUCLEOTIDE SEQUENCE</scope>
    <source>
        <strain evidence="1">ZJU_SS_LIU_2023</strain>
    </source>
</reference>